<sequence>MRIALLLSAGRHRVSGRPAPVPVELQALRLAADLAQTHGGQSGGTVTGLHAGPEIGPLTDALGHGLGHLVHLRMPAEADPAPALTAALEAGGYDLILAGRSGQGGEDTGLLPYTLARALGRPILADAAALAPGAEAGTLSVEQALGRGARRRLVVRLPALVTVHPAAPAPLPFAFAGLRRGQVEMREAAPSAPAPHEVEERPYRPRPKLIAKAAAGASAAERLKAATVAASGGGKLLVDPAPEEAAREILAHLRALGLIAPR</sequence>
<accession>A0ABU0BDQ5</accession>
<dbReference type="Gene3D" id="3.40.50.620">
    <property type="entry name" value="HUPs"/>
    <property type="match status" value="1"/>
</dbReference>
<organism evidence="3 4">
    <name type="scientific">Ancylobacter polymorphus</name>
    <dbReference type="NCBI Taxonomy" id="223390"/>
    <lineage>
        <taxon>Bacteria</taxon>
        <taxon>Pseudomonadati</taxon>
        <taxon>Pseudomonadota</taxon>
        <taxon>Alphaproteobacteria</taxon>
        <taxon>Hyphomicrobiales</taxon>
        <taxon>Xanthobacteraceae</taxon>
        <taxon>Ancylobacter</taxon>
    </lineage>
</organism>
<dbReference type="RefSeq" id="WP_307020791.1">
    <property type="nucleotide sequence ID" value="NZ_JAUSUI010000006.1"/>
</dbReference>
<name>A0ABU0BDQ5_9HYPH</name>
<dbReference type="InterPro" id="IPR014730">
    <property type="entry name" value="ETF_a/b_N"/>
</dbReference>
<dbReference type="Proteomes" id="UP001224682">
    <property type="component" value="Unassembled WGS sequence"/>
</dbReference>
<proteinExistence type="predicted"/>
<comment type="caution">
    <text evidence="3">The sequence shown here is derived from an EMBL/GenBank/DDBJ whole genome shotgun (WGS) entry which is preliminary data.</text>
</comment>
<dbReference type="SUPFAM" id="SSF52402">
    <property type="entry name" value="Adenine nucleotide alpha hydrolases-like"/>
    <property type="match status" value="1"/>
</dbReference>
<evidence type="ECO:0000259" key="2">
    <source>
        <dbReference type="SMART" id="SM00893"/>
    </source>
</evidence>
<evidence type="ECO:0000313" key="3">
    <source>
        <dbReference type="EMBL" id="MDQ0303978.1"/>
    </source>
</evidence>
<dbReference type="EMBL" id="JAUSUI010000006">
    <property type="protein sequence ID" value="MDQ0303978.1"/>
    <property type="molecule type" value="Genomic_DNA"/>
</dbReference>
<protein>
    <submittedName>
        <fullName evidence="3">Electron transfer flavoprotein beta subunit</fullName>
    </submittedName>
</protein>
<dbReference type="SMART" id="SM00893">
    <property type="entry name" value="ETF"/>
    <property type="match status" value="1"/>
</dbReference>
<gene>
    <name evidence="3" type="ORF">J2S75_003014</name>
</gene>
<keyword evidence="1" id="KW-0813">Transport</keyword>
<evidence type="ECO:0000256" key="1">
    <source>
        <dbReference type="ARBA" id="ARBA00022982"/>
    </source>
</evidence>
<keyword evidence="1" id="KW-0249">Electron transport</keyword>
<keyword evidence="4" id="KW-1185">Reference proteome</keyword>
<dbReference type="InterPro" id="IPR014729">
    <property type="entry name" value="Rossmann-like_a/b/a_fold"/>
</dbReference>
<dbReference type="Pfam" id="PF01012">
    <property type="entry name" value="ETF"/>
    <property type="match status" value="1"/>
</dbReference>
<reference evidence="3 4" key="1">
    <citation type="submission" date="2023-07" db="EMBL/GenBank/DDBJ databases">
        <title>Genomic Encyclopedia of Type Strains, Phase IV (KMG-IV): sequencing the most valuable type-strain genomes for metagenomic binning, comparative biology and taxonomic classification.</title>
        <authorList>
            <person name="Goeker M."/>
        </authorList>
    </citation>
    <scope>NUCLEOTIDE SEQUENCE [LARGE SCALE GENOMIC DNA]</scope>
    <source>
        <strain evidence="3 4">DSM 2457</strain>
    </source>
</reference>
<evidence type="ECO:0000313" key="4">
    <source>
        <dbReference type="Proteomes" id="UP001224682"/>
    </source>
</evidence>
<feature type="domain" description="Electron transfer flavoprotein alpha/beta-subunit N-terminal" evidence="2">
    <location>
        <begin position="12"/>
        <end position="202"/>
    </location>
</feature>